<dbReference type="GO" id="GO:0006231">
    <property type="term" value="P:dTMP biosynthetic process"/>
    <property type="evidence" value="ECO:0007669"/>
    <property type="project" value="InterPro"/>
</dbReference>
<reference evidence="1" key="1">
    <citation type="journal article" date="2015" name="Nature">
        <title>Complex archaea that bridge the gap between prokaryotes and eukaryotes.</title>
        <authorList>
            <person name="Spang A."/>
            <person name="Saw J.H."/>
            <person name="Jorgensen S.L."/>
            <person name="Zaremba-Niedzwiedzka K."/>
            <person name="Martijn J."/>
            <person name="Lind A.E."/>
            <person name="van Eijk R."/>
            <person name="Schleper C."/>
            <person name="Guy L."/>
            <person name="Ettema T.J."/>
        </authorList>
    </citation>
    <scope>NUCLEOTIDE SEQUENCE</scope>
</reference>
<sequence length="277" mass="31171">MVETRADIFCLTDQDGRLFNPAVQATVLAKYSRSPDSARRIVSELNEEDADRFQEKWVVQFGHNSVAELAVIPVCFEGISIVASKFIESWQRPGYSEKSTRYQVFSRDSFVTPPGAPPTMKLFASRFYDAYDRLHPKIIRRCAELMGEDPNTEKPKREVKARAFDNIRYLLPAGTGTNVAVVMNMRDVRGMISGLRGHSNPEFRHLGDGLHNAAMELAPSLVKHTEPDEFRLPIKGLGSLIPEFDPCKPTSYVHMAVPHPSVQPAYEQAAFESRMVD</sequence>
<proteinExistence type="predicted"/>
<accession>A0A0F8X5K2</accession>
<dbReference type="PROSITE" id="PS51331">
    <property type="entry name" value="THYX"/>
    <property type="match status" value="1"/>
</dbReference>
<dbReference type="AlphaFoldDB" id="A0A0F8X5K2"/>
<dbReference type="InterPro" id="IPR003669">
    <property type="entry name" value="Thymidylate_synthase_ThyX"/>
</dbReference>
<comment type="caution">
    <text evidence="1">The sequence shown here is derived from an EMBL/GenBank/DDBJ whole genome shotgun (WGS) entry which is preliminary data.</text>
</comment>
<dbReference type="EMBL" id="LAZR01065098">
    <property type="protein sequence ID" value="KKK56225.1"/>
    <property type="molecule type" value="Genomic_DNA"/>
</dbReference>
<evidence type="ECO:0000313" key="1">
    <source>
        <dbReference type="EMBL" id="KKK56225.1"/>
    </source>
</evidence>
<dbReference type="GO" id="GO:0050660">
    <property type="term" value="F:flavin adenine dinucleotide binding"/>
    <property type="evidence" value="ECO:0007669"/>
    <property type="project" value="InterPro"/>
</dbReference>
<name>A0A0F8X5K2_9ZZZZ</name>
<dbReference type="Gene3D" id="3.30.1360.170">
    <property type="match status" value="1"/>
</dbReference>
<feature type="non-terminal residue" evidence="1">
    <location>
        <position position="277"/>
    </location>
</feature>
<dbReference type="InterPro" id="IPR036098">
    <property type="entry name" value="Thymidylate_synthase_ThyX_sf"/>
</dbReference>
<dbReference type="GO" id="GO:0050797">
    <property type="term" value="F:thymidylate synthase (FAD) activity"/>
    <property type="evidence" value="ECO:0007669"/>
    <property type="project" value="InterPro"/>
</dbReference>
<gene>
    <name evidence="1" type="ORF">LCGC14_3066670</name>
</gene>
<dbReference type="SUPFAM" id="SSF69796">
    <property type="entry name" value="Thymidylate synthase-complementing protein Thy1"/>
    <property type="match status" value="1"/>
</dbReference>
<protein>
    <submittedName>
        <fullName evidence="1">Uncharacterized protein</fullName>
    </submittedName>
</protein>
<organism evidence="1">
    <name type="scientific">marine sediment metagenome</name>
    <dbReference type="NCBI Taxonomy" id="412755"/>
    <lineage>
        <taxon>unclassified sequences</taxon>
        <taxon>metagenomes</taxon>
        <taxon>ecological metagenomes</taxon>
    </lineage>
</organism>
<dbReference type="Pfam" id="PF02511">
    <property type="entry name" value="Thy1"/>
    <property type="match status" value="1"/>
</dbReference>